<dbReference type="EMBL" id="JBHSGA010000017">
    <property type="protein sequence ID" value="MFC4527265.1"/>
    <property type="molecule type" value="Genomic_DNA"/>
</dbReference>
<dbReference type="Proteomes" id="UP001595961">
    <property type="component" value="Unassembled WGS sequence"/>
</dbReference>
<sequence length="67" mass="7370">MIEITDHTGRRHFVALVAISDIREITDSTTGDGILSHVRLMHGRVIQSRDDAAALAMAITHLKGQHL</sequence>
<organism evidence="1 2">
    <name type="scientific">Dyella halodurans</name>
    <dbReference type="NCBI Taxonomy" id="1920171"/>
    <lineage>
        <taxon>Bacteria</taxon>
        <taxon>Pseudomonadati</taxon>
        <taxon>Pseudomonadota</taxon>
        <taxon>Gammaproteobacteria</taxon>
        <taxon>Lysobacterales</taxon>
        <taxon>Rhodanobacteraceae</taxon>
        <taxon>Dyella</taxon>
    </lineage>
</organism>
<protein>
    <recommendedName>
        <fullName evidence="3">DUF1488 family protein</fullName>
    </recommendedName>
</protein>
<proteinExistence type="predicted"/>
<evidence type="ECO:0000313" key="2">
    <source>
        <dbReference type="Proteomes" id="UP001595961"/>
    </source>
</evidence>
<keyword evidence="2" id="KW-1185">Reference proteome</keyword>
<evidence type="ECO:0000313" key="1">
    <source>
        <dbReference type="EMBL" id="MFC4527265.1"/>
    </source>
</evidence>
<gene>
    <name evidence="1" type="ORF">ACFO5W_11535</name>
</gene>
<evidence type="ECO:0008006" key="3">
    <source>
        <dbReference type="Google" id="ProtNLM"/>
    </source>
</evidence>
<comment type="caution">
    <text evidence="1">The sequence shown here is derived from an EMBL/GenBank/DDBJ whole genome shotgun (WGS) entry which is preliminary data.</text>
</comment>
<name>A0ABV9C3I4_9GAMM</name>
<accession>A0ABV9C3I4</accession>
<reference evidence="2" key="1">
    <citation type="journal article" date="2019" name="Int. J. Syst. Evol. Microbiol.">
        <title>The Global Catalogue of Microorganisms (GCM) 10K type strain sequencing project: providing services to taxonomists for standard genome sequencing and annotation.</title>
        <authorList>
            <consortium name="The Broad Institute Genomics Platform"/>
            <consortium name="The Broad Institute Genome Sequencing Center for Infectious Disease"/>
            <person name="Wu L."/>
            <person name="Ma J."/>
        </authorList>
    </citation>
    <scope>NUCLEOTIDE SEQUENCE [LARGE SCALE GENOMIC DNA]</scope>
    <source>
        <strain evidence="2">CCM 4481</strain>
    </source>
</reference>
<dbReference type="RefSeq" id="WP_266149233.1">
    <property type="nucleotide sequence ID" value="NZ_CP064028.1"/>
</dbReference>